<dbReference type="Gene3D" id="2.60.120.260">
    <property type="entry name" value="Galactose-binding domain-like"/>
    <property type="match status" value="1"/>
</dbReference>
<evidence type="ECO:0000313" key="3">
    <source>
        <dbReference type="EMBL" id="NEZ66911.1"/>
    </source>
</evidence>
<comment type="caution">
    <text evidence="3">The sequence shown here is derived from an EMBL/GenBank/DDBJ whole genome shotgun (WGS) entry which is preliminary data.</text>
</comment>
<keyword evidence="2" id="KW-0732">Signal</keyword>
<evidence type="ECO:0000256" key="2">
    <source>
        <dbReference type="SAM" id="SignalP"/>
    </source>
</evidence>
<feature type="signal peptide" evidence="2">
    <location>
        <begin position="1"/>
        <end position="30"/>
    </location>
</feature>
<dbReference type="RefSeq" id="WP_163669482.1">
    <property type="nucleotide sequence ID" value="NZ_QZCE01000002.1"/>
</dbReference>
<evidence type="ECO:0000256" key="1">
    <source>
        <dbReference type="SAM" id="MobiDB-lite"/>
    </source>
</evidence>
<feature type="region of interest" description="Disordered" evidence="1">
    <location>
        <begin position="195"/>
        <end position="214"/>
    </location>
</feature>
<organism evidence="3 4">
    <name type="scientific">Adonisia turfae CCMR0082</name>
    <dbReference type="NCBI Taxonomy" id="2304604"/>
    <lineage>
        <taxon>Bacteria</taxon>
        <taxon>Bacillati</taxon>
        <taxon>Cyanobacteriota</taxon>
        <taxon>Adonisia</taxon>
        <taxon>Adonisia turfae</taxon>
    </lineage>
</organism>
<dbReference type="EMBL" id="QZCE01000002">
    <property type="protein sequence ID" value="NEZ66911.1"/>
    <property type="molecule type" value="Genomic_DNA"/>
</dbReference>
<protein>
    <submittedName>
        <fullName evidence="3">Uncharacterized protein</fullName>
    </submittedName>
</protein>
<dbReference type="AlphaFoldDB" id="A0A6M0SG39"/>
<dbReference type="Proteomes" id="UP000473574">
    <property type="component" value="Unassembled WGS sequence"/>
</dbReference>
<evidence type="ECO:0000313" key="4">
    <source>
        <dbReference type="Proteomes" id="UP000473574"/>
    </source>
</evidence>
<reference evidence="3 4" key="1">
    <citation type="journal article" date="2020" name="Microb. Ecol.">
        <title>Ecogenomics of the Marine Benthic Filamentous Cyanobacterium Adonisia.</title>
        <authorList>
            <person name="Walter J.M."/>
            <person name="Coutinho F.H."/>
            <person name="Leomil L."/>
            <person name="Hargreaves P.I."/>
            <person name="Campeao M.E."/>
            <person name="Vieira V.V."/>
            <person name="Silva B.S."/>
            <person name="Fistarol G.O."/>
            <person name="Salomon P.S."/>
            <person name="Sawabe T."/>
            <person name="Mino S."/>
            <person name="Hosokawa M."/>
            <person name="Miyashita H."/>
            <person name="Maruyama F."/>
            <person name="van Verk M.C."/>
            <person name="Dutilh B.E."/>
            <person name="Thompson C.C."/>
            <person name="Thompson F.L."/>
        </authorList>
    </citation>
    <scope>NUCLEOTIDE SEQUENCE [LARGE SCALE GENOMIC DNA]</scope>
    <source>
        <strain evidence="3 4">CCMR0082</strain>
    </source>
</reference>
<sequence length="301" mass="32664">MTAQWRRKFGIGLMIATASASLLMQGRVQANPSLPFTLNFEEGNLQGWQQTGTAFANQPTLGDNPTARNRGQASQHQGQYWIGGYENYQGRPGQRPGAVQGDRPQGTLTSARFRIPSGTLSFLVGGGSSPQTRVELVVNGQPQLMASGQNSETMQRVTWDLTPYAGRAGVIRIVDESSSGWGHINVDDFRFSQGLTDSPQVDSPQTTQNLSGQWRGNDGGTYYLNQIGNTLWWYGESGDGGSTWTNVFHGTIQGNRVVGEWSDVPKGRINQSGDMELQIDSAGRLSATRKTGGFGGSVWTR</sequence>
<accession>A0A6M0SG39</accession>
<proteinExistence type="predicted"/>
<gene>
    <name evidence="3" type="ORF">D0962_29850</name>
</gene>
<feature type="chain" id="PRO_5026837393" evidence="2">
    <location>
        <begin position="31"/>
        <end position="301"/>
    </location>
</feature>
<name>A0A6M0SG39_9CYAN</name>